<evidence type="ECO:0000313" key="4">
    <source>
        <dbReference type="RefSeq" id="XP_006812176.1"/>
    </source>
</evidence>
<dbReference type="CDD" id="cd00037">
    <property type="entry name" value="CLECT"/>
    <property type="match status" value="1"/>
</dbReference>
<dbReference type="Gene3D" id="3.10.100.10">
    <property type="entry name" value="Mannose-Binding Protein A, subunit A"/>
    <property type="match status" value="1"/>
</dbReference>
<accession>A0ABM0LWN5</accession>
<dbReference type="InterPro" id="IPR016186">
    <property type="entry name" value="C-type_lectin-like/link_sf"/>
</dbReference>
<dbReference type="GeneID" id="102802914"/>
<dbReference type="Proteomes" id="UP000694865">
    <property type="component" value="Unplaced"/>
</dbReference>
<evidence type="ECO:0000313" key="3">
    <source>
        <dbReference type="Proteomes" id="UP000694865"/>
    </source>
</evidence>
<gene>
    <name evidence="4" type="primary">LOC102802914</name>
</gene>
<reference evidence="4" key="1">
    <citation type="submission" date="2025-08" db="UniProtKB">
        <authorList>
            <consortium name="RefSeq"/>
        </authorList>
    </citation>
    <scope>IDENTIFICATION</scope>
    <source>
        <tissue evidence="4">Testes</tissue>
    </source>
</reference>
<protein>
    <submittedName>
        <fullName evidence="4">Uncharacterized protein LOC102802914</fullName>
    </submittedName>
</protein>
<evidence type="ECO:0000256" key="1">
    <source>
        <dbReference type="SAM" id="SignalP"/>
    </source>
</evidence>
<dbReference type="PROSITE" id="PS50041">
    <property type="entry name" value="C_TYPE_LECTIN_2"/>
    <property type="match status" value="1"/>
</dbReference>
<evidence type="ECO:0000259" key="2">
    <source>
        <dbReference type="PROSITE" id="PS50041"/>
    </source>
</evidence>
<sequence>MLRLLIILAVGSFAVAEVTKRSIEKRAVDYEYVSGFVSYSGAVTACENIGKVIVQLCSEAEQNDLEAYLASQFPPPAVIPKAWIGVRYSSGKWRCGTGAALSYQNWVYPPGSNTGCAFLHRARARASARARRIR</sequence>
<dbReference type="InterPro" id="IPR001304">
    <property type="entry name" value="C-type_lectin-like"/>
</dbReference>
<feature type="domain" description="C-type lectin" evidence="2">
    <location>
        <begin position="30"/>
        <end position="119"/>
    </location>
</feature>
<name>A0ABM0LWN5_SACKO</name>
<dbReference type="InterPro" id="IPR016187">
    <property type="entry name" value="CTDL_fold"/>
</dbReference>
<dbReference type="SUPFAM" id="SSF56436">
    <property type="entry name" value="C-type lectin-like"/>
    <property type="match status" value="1"/>
</dbReference>
<feature type="signal peptide" evidence="1">
    <location>
        <begin position="1"/>
        <end position="16"/>
    </location>
</feature>
<keyword evidence="1" id="KW-0732">Signal</keyword>
<organism evidence="3 4">
    <name type="scientific">Saccoglossus kowalevskii</name>
    <name type="common">Acorn worm</name>
    <dbReference type="NCBI Taxonomy" id="10224"/>
    <lineage>
        <taxon>Eukaryota</taxon>
        <taxon>Metazoa</taxon>
        <taxon>Hemichordata</taxon>
        <taxon>Enteropneusta</taxon>
        <taxon>Harrimaniidae</taxon>
        <taxon>Saccoglossus</taxon>
    </lineage>
</organism>
<dbReference type="RefSeq" id="XP_006812176.1">
    <property type="nucleotide sequence ID" value="XM_006812113.1"/>
</dbReference>
<feature type="chain" id="PRO_5046962974" evidence="1">
    <location>
        <begin position="17"/>
        <end position="134"/>
    </location>
</feature>
<keyword evidence="3" id="KW-1185">Reference proteome</keyword>
<proteinExistence type="predicted"/>